<name>A0A0E0WF49_HELPX</name>
<sequence length="280" mass="32059">MESVKQNFIEKLKVFATELTDHVTTQLGDWKIKGFIDIDKNIYTISSDTKIISKILEIQLFPKFKAFAKKNGYEIIIAEKQNWYPDLSFVCEKNPNIKFAVDIKTTYRLDDCLGFCNGFTLGSHGEYFRNRASTKNIQFPYSHYLAHICLGILYTRSASSGIDETEILQLEKLDNITSVTKDFIFFAEEKWKIASDKGGSGNTANIGSIQYIDDILQGNGMFKNLGEQIFDEYWINQGMLMIPDLKNQGSFKKLTKLADFLEFKGIDIQKINPIKNRSKS</sequence>
<evidence type="ECO:0000256" key="2">
    <source>
        <dbReference type="ARBA" id="ARBA00022759"/>
    </source>
</evidence>
<keyword evidence="3" id="KW-0378">Hydrolase</keyword>
<evidence type="ECO:0000256" key="1">
    <source>
        <dbReference type="ARBA" id="ARBA00022722"/>
    </source>
</evidence>
<protein>
    <submittedName>
        <fullName evidence="4">Type II restriction endonuclease</fullName>
    </submittedName>
</protein>
<reference evidence="4 5" key="1">
    <citation type="submission" date="2012-04" db="EMBL/GenBank/DDBJ databases">
        <authorList>
            <person name="Kersulyte D."/>
            <person name="Cabrera L."/>
            <person name="Pacheco R."/>
            <person name="Herrera P."/>
            <person name="Rodriguez C."/>
            <person name="Gilman R.H."/>
            <person name="Berg D.E."/>
        </authorList>
    </citation>
    <scope>NUCLEOTIDE SEQUENCE [LARGE SCALE GENOMIC DNA]</scope>
    <source>
        <strain evidence="4 5">Shi169</strain>
    </source>
</reference>
<dbReference type="CDD" id="cd22323">
    <property type="entry name" value="EcoRV-like"/>
    <property type="match status" value="1"/>
</dbReference>
<dbReference type="GO" id="GO:0016787">
    <property type="term" value="F:hydrolase activity"/>
    <property type="evidence" value="ECO:0007669"/>
    <property type="project" value="UniProtKB-KW"/>
</dbReference>
<dbReference type="SUPFAM" id="SSF52980">
    <property type="entry name" value="Restriction endonuclease-like"/>
    <property type="match status" value="1"/>
</dbReference>
<dbReference type="AlphaFoldDB" id="A0A0E0WF49"/>
<dbReference type="Proteomes" id="UP000005007">
    <property type="component" value="Chromosome"/>
</dbReference>
<dbReference type="REBASE" id="47407">
    <property type="entry name" value="Hpy169ORF6805P"/>
</dbReference>
<dbReference type="HOGENOM" id="CLU_085978_0_0_7"/>
<dbReference type="EMBL" id="CP003473">
    <property type="protein sequence ID" value="AFI00021.1"/>
    <property type="molecule type" value="Genomic_DNA"/>
</dbReference>
<dbReference type="Gene3D" id="3.40.600.10">
    <property type="entry name" value="DNA mismatch repair MutH/Restriction endonuclease, type II"/>
    <property type="match status" value="1"/>
</dbReference>
<gene>
    <name evidence="4" type="ORF">HPSH169_06800</name>
</gene>
<dbReference type="InterPro" id="IPR015314">
    <property type="entry name" value="Restrct_endonuc_II_EcoRV"/>
</dbReference>
<dbReference type="InterPro" id="IPR011335">
    <property type="entry name" value="Restrct_endonuc-II-like"/>
</dbReference>
<keyword evidence="2 4" id="KW-0255">Endonuclease</keyword>
<evidence type="ECO:0000313" key="5">
    <source>
        <dbReference type="Proteomes" id="UP000005007"/>
    </source>
</evidence>
<dbReference type="KEGG" id="hhq:HPSH169_06800"/>
<dbReference type="Pfam" id="PF09233">
    <property type="entry name" value="Endonuc-EcoRV"/>
    <property type="match status" value="1"/>
</dbReference>
<proteinExistence type="predicted"/>
<evidence type="ECO:0000313" key="4">
    <source>
        <dbReference type="EMBL" id="AFI00021.1"/>
    </source>
</evidence>
<keyword evidence="1" id="KW-0540">Nuclease</keyword>
<dbReference type="RefSeq" id="WP_000446575.1">
    <property type="nucleotide sequence ID" value="NC_017740.1"/>
</dbReference>
<dbReference type="GO" id="GO:0004519">
    <property type="term" value="F:endonuclease activity"/>
    <property type="evidence" value="ECO:0007669"/>
    <property type="project" value="UniProtKB-KW"/>
</dbReference>
<accession>A0A0E0WF49</accession>
<dbReference type="InterPro" id="IPR037057">
    <property type="entry name" value="DNA_rep_MutH/T2_RE_sf"/>
</dbReference>
<organism evidence="4 5">
    <name type="scientific">Helicobacter pylori Shi169</name>
    <dbReference type="NCBI Taxonomy" id="1163741"/>
    <lineage>
        <taxon>Bacteria</taxon>
        <taxon>Pseudomonadati</taxon>
        <taxon>Campylobacterota</taxon>
        <taxon>Epsilonproteobacteria</taxon>
        <taxon>Campylobacterales</taxon>
        <taxon>Helicobacteraceae</taxon>
        <taxon>Helicobacter</taxon>
    </lineage>
</organism>
<dbReference type="GO" id="GO:0003677">
    <property type="term" value="F:DNA binding"/>
    <property type="evidence" value="ECO:0007669"/>
    <property type="project" value="InterPro"/>
</dbReference>
<evidence type="ECO:0000256" key="3">
    <source>
        <dbReference type="ARBA" id="ARBA00022801"/>
    </source>
</evidence>
<dbReference type="PATRIC" id="fig|1163741.3.peg.1374"/>